<evidence type="ECO:0000256" key="1">
    <source>
        <dbReference type="ARBA" id="ARBA00022617"/>
    </source>
</evidence>
<name>A0A200QGW9_MACCD</name>
<sequence length="496" mass="55087">MAMAMMNLSVKMSSTSSSSSSISPASTSSPAPTPVNLPVRTIPGSYGLPLIGPISDRLDYFWFQGPETFFKKRMEQHKSSVFRTNVPPTFPFFVGVNPNMVAVLDCKSFSHLFDMDLVEKKNVLIGDFMPSVSFTGNIRVGVYLDTSEPQHSQVKSFAADILKRSSSVWVSELLSNLDIMWGTIEKDVSANKSSAFLVPLQKSIFRFLTKSLFGADPASSPEIGDNGYVMLDKWLALQLLPTQKIGILQPLEEIFLHSFAYPFALVSGDYNKLYEFVKKEGKETVQRGMTEFGLSQDETIHNLLFILGFNAFGGFSVFLPSLLNNLGSDKTGLQEKLRKEVKEKSGSSPLSFNSVKEMELVKSFVYESLRFSPPVPFQYARARKDFVLSSYDSAFQIKKGELLCGYQPLVMRDPTVFDNPDTFVPDRFTKEKGQELLNYLYWSNGPQTGSPSTSNKQCSAKDVVVLTACLLVADLLLRYDSFSASSGSITAIEKAK</sequence>
<dbReference type="AlphaFoldDB" id="A0A200QGW9"/>
<dbReference type="PRINTS" id="PR00465">
    <property type="entry name" value="EP450IV"/>
</dbReference>
<evidence type="ECO:0000256" key="5">
    <source>
        <dbReference type="PIRSR" id="PIRSR602403-1"/>
    </source>
</evidence>
<protein>
    <submittedName>
        <fullName evidence="7">Cytochrome P450</fullName>
    </submittedName>
</protein>
<dbReference type="GO" id="GO:0016829">
    <property type="term" value="F:lyase activity"/>
    <property type="evidence" value="ECO:0007669"/>
    <property type="project" value="UniProtKB-KW"/>
</dbReference>
<accession>A0A200QGW9</accession>
<feature type="binding site" description="axial binding residue" evidence="5">
    <location>
        <position position="458"/>
    </location>
    <ligand>
        <name>heme</name>
        <dbReference type="ChEBI" id="CHEBI:30413"/>
    </ligand>
    <ligandPart>
        <name>Fe</name>
        <dbReference type="ChEBI" id="CHEBI:18248"/>
    </ligandPart>
</feature>
<dbReference type="GO" id="GO:0019752">
    <property type="term" value="P:carboxylic acid metabolic process"/>
    <property type="evidence" value="ECO:0007669"/>
    <property type="project" value="UniProtKB-ARBA"/>
</dbReference>
<evidence type="ECO:0000313" key="8">
    <source>
        <dbReference type="Proteomes" id="UP000195402"/>
    </source>
</evidence>
<dbReference type="PANTHER" id="PTHR24286">
    <property type="entry name" value="CYTOCHROME P450 26"/>
    <property type="match status" value="1"/>
</dbReference>
<evidence type="ECO:0000256" key="4">
    <source>
        <dbReference type="ARBA" id="ARBA00023239"/>
    </source>
</evidence>
<dbReference type="SUPFAM" id="SSF48264">
    <property type="entry name" value="Cytochrome P450"/>
    <property type="match status" value="1"/>
</dbReference>
<evidence type="ECO:0000313" key="7">
    <source>
        <dbReference type="EMBL" id="OVA09758.1"/>
    </source>
</evidence>
<feature type="compositionally biased region" description="Low complexity" evidence="6">
    <location>
        <begin position="15"/>
        <end position="30"/>
    </location>
</feature>
<feature type="region of interest" description="Disordered" evidence="6">
    <location>
        <begin position="15"/>
        <end position="34"/>
    </location>
</feature>
<dbReference type="OMA" id="QCAAKDY"/>
<dbReference type="FunFam" id="1.10.630.10:FF:000024">
    <property type="entry name" value="Allene oxide synthase, chloroplastic"/>
    <property type="match status" value="1"/>
</dbReference>
<dbReference type="Gene3D" id="1.10.630.10">
    <property type="entry name" value="Cytochrome P450"/>
    <property type="match status" value="1"/>
</dbReference>
<gene>
    <name evidence="7" type="ORF">BVC80_9101g303</name>
</gene>
<keyword evidence="3 5" id="KW-0408">Iron</keyword>
<dbReference type="EMBL" id="MVGT01002051">
    <property type="protein sequence ID" value="OVA09758.1"/>
    <property type="molecule type" value="Genomic_DNA"/>
</dbReference>
<dbReference type="InterPro" id="IPR002403">
    <property type="entry name" value="Cyt_P450_E_grp-IV"/>
</dbReference>
<dbReference type="GO" id="GO:0005506">
    <property type="term" value="F:iron ion binding"/>
    <property type="evidence" value="ECO:0007669"/>
    <property type="project" value="InterPro"/>
</dbReference>
<dbReference type="Proteomes" id="UP000195402">
    <property type="component" value="Unassembled WGS sequence"/>
</dbReference>
<comment type="cofactor">
    <cofactor evidence="5">
        <name>heme</name>
        <dbReference type="ChEBI" id="CHEBI:30413"/>
    </cofactor>
</comment>
<organism evidence="7 8">
    <name type="scientific">Macleaya cordata</name>
    <name type="common">Five-seeded plume-poppy</name>
    <name type="synonym">Bocconia cordata</name>
    <dbReference type="NCBI Taxonomy" id="56857"/>
    <lineage>
        <taxon>Eukaryota</taxon>
        <taxon>Viridiplantae</taxon>
        <taxon>Streptophyta</taxon>
        <taxon>Embryophyta</taxon>
        <taxon>Tracheophyta</taxon>
        <taxon>Spermatophyta</taxon>
        <taxon>Magnoliopsida</taxon>
        <taxon>Ranunculales</taxon>
        <taxon>Papaveraceae</taxon>
        <taxon>Papaveroideae</taxon>
        <taxon>Macleaya</taxon>
    </lineage>
</organism>
<keyword evidence="4" id="KW-0456">Lyase</keyword>
<dbReference type="PANTHER" id="PTHR24286:SF49">
    <property type="entry name" value="INACTIVE LINOLENATE HYDROPEROXIDE LYASE-RELATED"/>
    <property type="match status" value="1"/>
</dbReference>
<evidence type="ECO:0000256" key="6">
    <source>
        <dbReference type="SAM" id="MobiDB-lite"/>
    </source>
</evidence>
<dbReference type="CDD" id="cd11071">
    <property type="entry name" value="CYP74"/>
    <property type="match status" value="1"/>
</dbReference>
<dbReference type="STRING" id="56857.A0A200QGW9"/>
<dbReference type="InParanoid" id="A0A200QGW9"/>
<dbReference type="GO" id="GO:0004497">
    <property type="term" value="F:monooxygenase activity"/>
    <property type="evidence" value="ECO:0007669"/>
    <property type="project" value="InterPro"/>
</dbReference>
<dbReference type="GO" id="GO:0020037">
    <property type="term" value="F:heme binding"/>
    <property type="evidence" value="ECO:0007669"/>
    <property type="project" value="InterPro"/>
</dbReference>
<comment type="caution">
    <text evidence="7">The sequence shown here is derived from an EMBL/GenBank/DDBJ whole genome shotgun (WGS) entry which is preliminary data.</text>
</comment>
<keyword evidence="2 5" id="KW-0479">Metal-binding</keyword>
<dbReference type="OrthoDB" id="2789670at2759"/>
<proteinExistence type="predicted"/>
<dbReference type="InterPro" id="IPR001128">
    <property type="entry name" value="Cyt_P450"/>
</dbReference>
<dbReference type="GO" id="GO:0016125">
    <property type="term" value="P:sterol metabolic process"/>
    <property type="evidence" value="ECO:0007669"/>
    <property type="project" value="TreeGrafter"/>
</dbReference>
<dbReference type="GO" id="GO:0033075">
    <property type="term" value="P:isoquinoline alkaloid biosynthetic process"/>
    <property type="evidence" value="ECO:0007669"/>
    <property type="project" value="UniProtKB-ARBA"/>
</dbReference>
<dbReference type="FunCoup" id="A0A200QGW9">
    <property type="interactions" value="205"/>
</dbReference>
<dbReference type="InterPro" id="IPR036396">
    <property type="entry name" value="Cyt_P450_sf"/>
</dbReference>
<evidence type="ECO:0000256" key="3">
    <source>
        <dbReference type="ARBA" id="ARBA00023004"/>
    </source>
</evidence>
<keyword evidence="8" id="KW-1185">Reference proteome</keyword>
<reference evidence="7 8" key="1">
    <citation type="journal article" date="2017" name="Mol. Plant">
        <title>The Genome of Medicinal Plant Macleaya cordata Provides New Insights into Benzylisoquinoline Alkaloids Metabolism.</title>
        <authorList>
            <person name="Liu X."/>
            <person name="Liu Y."/>
            <person name="Huang P."/>
            <person name="Ma Y."/>
            <person name="Qing Z."/>
            <person name="Tang Q."/>
            <person name="Cao H."/>
            <person name="Cheng P."/>
            <person name="Zheng Y."/>
            <person name="Yuan Z."/>
            <person name="Zhou Y."/>
            <person name="Liu J."/>
            <person name="Tang Z."/>
            <person name="Zhuo Y."/>
            <person name="Zhang Y."/>
            <person name="Yu L."/>
            <person name="Huang J."/>
            <person name="Yang P."/>
            <person name="Peng Q."/>
            <person name="Zhang J."/>
            <person name="Jiang W."/>
            <person name="Zhang Z."/>
            <person name="Lin K."/>
            <person name="Ro D.K."/>
            <person name="Chen X."/>
            <person name="Xiong X."/>
            <person name="Shang Y."/>
            <person name="Huang S."/>
            <person name="Zeng J."/>
        </authorList>
    </citation>
    <scope>NUCLEOTIDE SEQUENCE [LARGE SCALE GENOMIC DNA]</scope>
    <source>
        <strain evidence="8">cv. BLH2017</strain>
        <tissue evidence="7">Root</tissue>
    </source>
</reference>
<dbReference type="Pfam" id="PF00067">
    <property type="entry name" value="p450"/>
    <property type="match status" value="1"/>
</dbReference>
<evidence type="ECO:0000256" key="2">
    <source>
        <dbReference type="ARBA" id="ARBA00022723"/>
    </source>
</evidence>
<keyword evidence="1 5" id="KW-0349">Heme</keyword>
<dbReference type="GO" id="GO:0016705">
    <property type="term" value="F:oxidoreductase activity, acting on paired donors, with incorporation or reduction of molecular oxygen"/>
    <property type="evidence" value="ECO:0007669"/>
    <property type="project" value="InterPro"/>
</dbReference>